<proteinExistence type="predicted"/>
<dbReference type="GO" id="GO:0020037">
    <property type="term" value="F:heme binding"/>
    <property type="evidence" value="ECO:0007669"/>
    <property type="project" value="InterPro"/>
</dbReference>
<sequence length="522" mass="59415">MAMLSLFGALVLSMIVFTVRVYYFSPLCSISGPFLVRFTRLWYAIHAYHGHIEQDLAALHAKYGKIVRIAPHEYSIDDPEAVNIIYGRGSKFRKADFYAASERPGHPNLFSQRDVAQHDRDRRKYNYAYTMSAMVSYEKYVDDCVELLSCKLAEQKGPIDMAWWLHCFAFDVIGAITFSKRFRFLDAGEDVQGLIETVHGNALYATVFGIFHELYALIFHVKAWLSKVGILNASGQAFMQDFAGGLLRTRRQQLESIDKGELNPEVDDDRPKDFLAKYMGQHLKDPSHFSIGDVMNGLGANINAGSDTTSTTLSAILYHVHKNPEVLAKLRQELEENERNGNISSPITFKQAQSLPYLQAVIKETLRIHPAVGITLPRVVPQGGVHIAGHFFPDNEVVGINPYVAHRNKDVFGEDADLFRPEWWLEQSNKGEMEKYFMAFEMGSRSCIGRNVALLEITKAVPELLRRFEFQLLDEDKWNTRNWLFIMPEKLKMRVRTREVSRCWGAVCPKIAEFTLNGSNVG</sequence>
<dbReference type="OrthoDB" id="3934656at2759"/>
<dbReference type="Pfam" id="PF00067">
    <property type="entry name" value="p450"/>
    <property type="match status" value="1"/>
</dbReference>
<feature type="binding site" description="axial binding residue" evidence="2">
    <location>
        <position position="447"/>
    </location>
    <ligand>
        <name>heme</name>
        <dbReference type="ChEBI" id="CHEBI:30413"/>
    </ligand>
    <ligandPart>
        <name>Fe</name>
        <dbReference type="ChEBI" id="CHEBI:18248"/>
    </ligandPart>
</feature>
<dbReference type="GO" id="GO:0004497">
    <property type="term" value="F:monooxygenase activity"/>
    <property type="evidence" value="ECO:0007669"/>
    <property type="project" value="InterPro"/>
</dbReference>
<evidence type="ECO:0000256" key="2">
    <source>
        <dbReference type="PIRSR" id="PIRSR602401-1"/>
    </source>
</evidence>
<organism evidence="3 4">
    <name type="scientific">Pseudocercospora fuligena</name>
    <dbReference type="NCBI Taxonomy" id="685502"/>
    <lineage>
        <taxon>Eukaryota</taxon>
        <taxon>Fungi</taxon>
        <taxon>Dikarya</taxon>
        <taxon>Ascomycota</taxon>
        <taxon>Pezizomycotina</taxon>
        <taxon>Dothideomycetes</taxon>
        <taxon>Dothideomycetidae</taxon>
        <taxon>Mycosphaerellales</taxon>
        <taxon>Mycosphaerellaceae</taxon>
        <taxon>Pseudocercospora</taxon>
    </lineage>
</organism>
<dbReference type="Gene3D" id="1.10.630.10">
    <property type="entry name" value="Cytochrome P450"/>
    <property type="match status" value="1"/>
</dbReference>
<dbReference type="PANTHER" id="PTHR24305:SF190">
    <property type="entry name" value="P450, PUTATIVE (EUROFUNG)-RELATED"/>
    <property type="match status" value="1"/>
</dbReference>
<keyword evidence="3" id="KW-0808">Transferase</keyword>
<dbReference type="PANTHER" id="PTHR24305">
    <property type="entry name" value="CYTOCHROME P450"/>
    <property type="match status" value="1"/>
</dbReference>
<dbReference type="Proteomes" id="UP000660729">
    <property type="component" value="Unassembled WGS sequence"/>
</dbReference>
<dbReference type="PRINTS" id="PR00385">
    <property type="entry name" value="P450"/>
</dbReference>
<evidence type="ECO:0000313" key="3">
    <source>
        <dbReference type="EMBL" id="KAF7187556.1"/>
    </source>
</evidence>
<dbReference type="InterPro" id="IPR001128">
    <property type="entry name" value="Cyt_P450"/>
</dbReference>
<dbReference type="InterPro" id="IPR002401">
    <property type="entry name" value="Cyt_P450_E_grp-I"/>
</dbReference>
<gene>
    <name evidence="3" type="ORF">HII31_11180</name>
</gene>
<accession>A0A8H6RAJ2</accession>
<dbReference type="InterPro" id="IPR036396">
    <property type="entry name" value="Cyt_P450_sf"/>
</dbReference>
<evidence type="ECO:0000256" key="1">
    <source>
        <dbReference type="ARBA" id="ARBA00022723"/>
    </source>
</evidence>
<dbReference type="GO" id="GO:0016705">
    <property type="term" value="F:oxidoreductase activity, acting on paired donors, with incorporation or reduction of molecular oxygen"/>
    <property type="evidence" value="ECO:0007669"/>
    <property type="project" value="InterPro"/>
</dbReference>
<dbReference type="EMBL" id="JABCIY010000227">
    <property type="protein sequence ID" value="KAF7187556.1"/>
    <property type="molecule type" value="Genomic_DNA"/>
</dbReference>
<dbReference type="GO" id="GO:0032259">
    <property type="term" value="P:methylation"/>
    <property type="evidence" value="ECO:0007669"/>
    <property type="project" value="UniProtKB-KW"/>
</dbReference>
<dbReference type="SUPFAM" id="SSF48264">
    <property type="entry name" value="Cytochrome P450"/>
    <property type="match status" value="1"/>
</dbReference>
<dbReference type="PRINTS" id="PR00463">
    <property type="entry name" value="EP450I"/>
</dbReference>
<comment type="cofactor">
    <cofactor evidence="2">
        <name>heme</name>
        <dbReference type="ChEBI" id="CHEBI:30413"/>
    </cofactor>
</comment>
<dbReference type="GO" id="GO:0008168">
    <property type="term" value="F:methyltransferase activity"/>
    <property type="evidence" value="ECO:0007669"/>
    <property type="project" value="UniProtKB-KW"/>
</dbReference>
<keyword evidence="3" id="KW-0489">Methyltransferase</keyword>
<keyword evidence="2" id="KW-0349">Heme</keyword>
<dbReference type="InterPro" id="IPR050121">
    <property type="entry name" value="Cytochrome_P450_monoxygenase"/>
</dbReference>
<comment type="caution">
    <text evidence="3">The sequence shown here is derived from an EMBL/GenBank/DDBJ whole genome shotgun (WGS) entry which is preliminary data.</text>
</comment>
<reference evidence="3" key="1">
    <citation type="submission" date="2020-04" db="EMBL/GenBank/DDBJ databases">
        <title>Draft genome resource of the tomato pathogen Pseudocercospora fuligena.</title>
        <authorList>
            <person name="Zaccaron A."/>
        </authorList>
    </citation>
    <scope>NUCLEOTIDE SEQUENCE</scope>
    <source>
        <strain evidence="3">PF001</strain>
    </source>
</reference>
<dbReference type="CDD" id="cd11060">
    <property type="entry name" value="CYP57A1-like"/>
    <property type="match status" value="1"/>
</dbReference>
<name>A0A8H6RAJ2_9PEZI</name>
<dbReference type="FunFam" id="1.10.630.10:FF:000050">
    <property type="entry name" value="Cytochrome P450 monooxygenase"/>
    <property type="match status" value="1"/>
</dbReference>
<keyword evidence="2" id="KW-0408">Iron</keyword>
<keyword evidence="4" id="KW-1185">Reference proteome</keyword>
<keyword evidence="1 2" id="KW-0479">Metal-binding</keyword>
<dbReference type="AlphaFoldDB" id="A0A8H6RAJ2"/>
<dbReference type="GO" id="GO:0005506">
    <property type="term" value="F:iron ion binding"/>
    <property type="evidence" value="ECO:0007669"/>
    <property type="project" value="InterPro"/>
</dbReference>
<protein>
    <submittedName>
        <fullName evidence="3">Pisatin demethylase</fullName>
    </submittedName>
</protein>
<evidence type="ECO:0000313" key="4">
    <source>
        <dbReference type="Proteomes" id="UP000660729"/>
    </source>
</evidence>